<name>A0A8J4A8X0_9ACTN</name>
<dbReference type="Proteomes" id="UP000614996">
    <property type="component" value="Unassembled WGS sequence"/>
</dbReference>
<protein>
    <submittedName>
        <fullName evidence="2">Siderophore-interacting protein</fullName>
    </submittedName>
</protein>
<proteinExistence type="predicted"/>
<dbReference type="RefSeq" id="WP_207124737.1">
    <property type="nucleotide sequence ID" value="NZ_BOPO01000034.1"/>
</dbReference>
<dbReference type="PANTHER" id="PTHR30157:SF0">
    <property type="entry name" value="NADPH-DEPENDENT FERRIC-CHELATE REDUCTASE"/>
    <property type="match status" value="1"/>
</dbReference>
<dbReference type="Pfam" id="PF04954">
    <property type="entry name" value="SIP"/>
    <property type="match status" value="1"/>
</dbReference>
<organism evidence="2 3">
    <name type="scientific">Actinocatenispora comari</name>
    <dbReference type="NCBI Taxonomy" id="2807577"/>
    <lineage>
        <taxon>Bacteria</taxon>
        <taxon>Bacillati</taxon>
        <taxon>Actinomycetota</taxon>
        <taxon>Actinomycetes</taxon>
        <taxon>Micromonosporales</taxon>
        <taxon>Micromonosporaceae</taxon>
        <taxon>Actinocatenispora</taxon>
    </lineage>
</organism>
<dbReference type="GO" id="GO:0016491">
    <property type="term" value="F:oxidoreductase activity"/>
    <property type="evidence" value="ECO:0007669"/>
    <property type="project" value="InterPro"/>
</dbReference>
<dbReference type="InterPro" id="IPR039374">
    <property type="entry name" value="SIP_fam"/>
</dbReference>
<dbReference type="Pfam" id="PF08021">
    <property type="entry name" value="FAD_binding_9"/>
    <property type="match status" value="1"/>
</dbReference>
<sequence length="269" mass="28579">MTTGTGTAPLLHDVEVARVRRLTPRLVRITLAGPTLARFADAGPDQRFKLFLPRGGQDRPTLPDGDDWFARWRAMPDEVRPIMRTYTIRRLDPAAATIDVDFVLHDETPGRPVGPAAAWASRARPGDRVGVSASRAEFRLDPAAGWHLLVGDETALPAIAAILARLPTGTSVHAYVEVADAGEELPLETAADATIRWVHRGTAVPAGTGTALATALGAAALPAGAPQAWIAGERDLVKGVRRHLIGRGIPATAITFGGYWRVGAPVDPD</sequence>
<dbReference type="InterPro" id="IPR017927">
    <property type="entry name" value="FAD-bd_FR_type"/>
</dbReference>
<dbReference type="Gene3D" id="2.40.30.10">
    <property type="entry name" value="Translation factors"/>
    <property type="match status" value="1"/>
</dbReference>
<evidence type="ECO:0000313" key="2">
    <source>
        <dbReference type="EMBL" id="GIL26971.1"/>
    </source>
</evidence>
<dbReference type="InterPro" id="IPR017938">
    <property type="entry name" value="Riboflavin_synthase-like_b-brl"/>
</dbReference>
<dbReference type="InterPro" id="IPR013113">
    <property type="entry name" value="SIP_FAD-bd"/>
</dbReference>
<reference evidence="3" key="1">
    <citation type="journal article" date="2021" name="Int. J. Syst. Evol. Microbiol.">
        <title>Actinocatenispora comari sp. nov., an endophytic actinomycete isolated from aerial parts of Comarum salesowianum.</title>
        <authorList>
            <person name="Oyunbileg N."/>
            <person name="Iizaka Y."/>
            <person name="Hamada M."/>
            <person name="Davaapurev B.O."/>
            <person name="Fukumoto A."/>
            <person name="Tsetseg B."/>
            <person name="Kato F."/>
            <person name="Tamura T."/>
            <person name="Batkhuu J."/>
            <person name="Anzai Y."/>
        </authorList>
    </citation>
    <scope>NUCLEOTIDE SEQUENCE [LARGE SCALE GENOMIC DNA]</scope>
    <source>
        <strain evidence="3">NUM-2625</strain>
    </source>
</reference>
<dbReference type="EMBL" id="BOPO01000034">
    <property type="protein sequence ID" value="GIL26971.1"/>
    <property type="molecule type" value="Genomic_DNA"/>
</dbReference>
<dbReference type="CDD" id="cd06193">
    <property type="entry name" value="siderophore_interacting"/>
    <property type="match status" value="1"/>
</dbReference>
<dbReference type="Gene3D" id="3.40.50.80">
    <property type="entry name" value="Nucleotide-binding domain of ferredoxin-NADP reductase (FNR) module"/>
    <property type="match status" value="1"/>
</dbReference>
<dbReference type="PANTHER" id="PTHR30157">
    <property type="entry name" value="FERRIC REDUCTASE, NADPH-DEPENDENT"/>
    <property type="match status" value="1"/>
</dbReference>
<gene>
    <name evidence="2" type="ORF">NUM_22250</name>
</gene>
<accession>A0A8J4A8X0</accession>
<comment type="caution">
    <text evidence="2">The sequence shown here is derived from an EMBL/GenBank/DDBJ whole genome shotgun (WGS) entry which is preliminary data.</text>
</comment>
<dbReference type="PROSITE" id="PS51384">
    <property type="entry name" value="FAD_FR"/>
    <property type="match status" value="1"/>
</dbReference>
<evidence type="ECO:0000259" key="1">
    <source>
        <dbReference type="PROSITE" id="PS51384"/>
    </source>
</evidence>
<dbReference type="SUPFAM" id="SSF63380">
    <property type="entry name" value="Riboflavin synthase domain-like"/>
    <property type="match status" value="1"/>
</dbReference>
<dbReference type="AlphaFoldDB" id="A0A8J4A8X0"/>
<dbReference type="InterPro" id="IPR039261">
    <property type="entry name" value="FNR_nucleotide-bd"/>
</dbReference>
<keyword evidence="3" id="KW-1185">Reference proteome</keyword>
<feature type="domain" description="FAD-binding FR-type" evidence="1">
    <location>
        <begin position="9"/>
        <end position="141"/>
    </location>
</feature>
<dbReference type="InterPro" id="IPR007037">
    <property type="entry name" value="SIP_rossman_dom"/>
</dbReference>
<evidence type="ECO:0000313" key="3">
    <source>
        <dbReference type="Proteomes" id="UP000614996"/>
    </source>
</evidence>